<sequence length="1032" mass="113682">MASIVAGEEGAQVTLAAQTDATFTVKAAPVHPVQVLENSYQRAIREASFREPDPGKRQAVERLALARYFPFAAGELELVAAPDGAAELVDARFEAGRAAISQVRELAQGRVNDGAGGTADDLEAGKGLCREALGICETLLGDYDAIGGEMGYDVRQIPIIRELHDMLGTGTAELTVAKDWAAMAAVCSGTLRRLLLRFSQLMEGLACVQVFHVIDTFYLYRLLVRYRVEGDQEPGDDLRMAVSGGLTGLLNNGVPVNQDRVWLSDWLKAKMREIDVALQRIGNVHFHLKGGRALEYVRRLPEEGRNDWDTSVLIDPDLSADAWYAKFAEIHNDLVPRLQRFKREFFVLVHKHAGAINASLDAYVPKVKPKEEVVRDGDHAEEDDFEAGARDYDVMDGALSDRAERVRNEGDDGARGAPGDIPFPKFAAACKAELIDIGIPRRDTVDAIAHWHHIGPGILRKPWTEQIPVPGHRYYIDEYLMMIRDAFETPAKKMEKRISRLANFLSLGPEDNDPAETIEVAVAHARAEAEAAGLAKSLAVVDAQSVPVKRLMYVMLEEIASSHELRSRPALGGVIDEILATQASDRALRAGLPATYPAAIADALPALSEPHKEVLSWIALMHAISRRFETHLADKAAYFGFCPQLATGAPAVSADEKARGDAIVALLRWLHGESAFRPDKEHEVQFAITGAYACALHADYARNRLPAALKQQLQIGLDPVEVVDVKLFCHPDPRRAIDPATVLEALVRPLVEEYAATKNPPFAFQFHPDRIDVVWKDEVKIRDVSYRPLVARIRVVKEGWPLLAYVWGLPVLSLADLIREYFSRASLHQDFLAEKRLKQTAALLTSLLTYFEANDAIDPNAVIVDPTNDVDAVLNEITRVEAMTKSNDKSVALQGIARRAPYDDRIVTRILQACGTLASSQVAPVLFSLLDREDLTTQGYVAIACGAKAVTSSSEREGLLMRYAEVAPLVDRVFAALLDATASMKAAEKIADVLIVVAKRRDVTTEIKARLREFAQAFVNVTRHRNRVIEAL</sequence>
<gene>
    <name evidence="1" type="ORF">E6Q80_21610</name>
</gene>
<organism evidence="1 2">
    <name type="scientific">Thauera aminoaromatica</name>
    <dbReference type="NCBI Taxonomy" id="164330"/>
    <lineage>
        <taxon>Bacteria</taxon>
        <taxon>Pseudomonadati</taxon>
        <taxon>Pseudomonadota</taxon>
        <taxon>Betaproteobacteria</taxon>
        <taxon>Rhodocyclales</taxon>
        <taxon>Zoogloeaceae</taxon>
        <taxon>Thauera</taxon>
    </lineage>
</organism>
<dbReference type="EMBL" id="SSFD01000369">
    <property type="protein sequence ID" value="TXH78973.1"/>
    <property type="molecule type" value="Genomic_DNA"/>
</dbReference>
<dbReference type="RefSeq" id="WP_276662222.1">
    <property type="nucleotide sequence ID" value="NZ_SSFD01000369.1"/>
</dbReference>
<protein>
    <submittedName>
        <fullName evidence="1">Uncharacterized protein</fullName>
    </submittedName>
</protein>
<evidence type="ECO:0000313" key="1">
    <source>
        <dbReference type="EMBL" id="TXH78973.1"/>
    </source>
</evidence>
<name>A0A5C7S5Z9_THASP</name>
<dbReference type="Proteomes" id="UP000321192">
    <property type="component" value="Unassembled WGS sequence"/>
</dbReference>
<comment type="caution">
    <text evidence="1">The sequence shown here is derived from an EMBL/GenBank/DDBJ whole genome shotgun (WGS) entry which is preliminary data.</text>
</comment>
<proteinExistence type="predicted"/>
<evidence type="ECO:0000313" key="2">
    <source>
        <dbReference type="Proteomes" id="UP000321192"/>
    </source>
</evidence>
<accession>A0A5C7S5Z9</accession>
<dbReference type="AlphaFoldDB" id="A0A5C7S5Z9"/>
<reference evidence="1 2" key="1">
    <citation type="submission" date="2018-09" db="EMBL/GenBank/DDBJ databases">
        <title>Metagenome Assembled Genomes from an Advanced Water Purification Facility.</title>
        <authorList>
            <person name="Stamps B.W."/>
            <person name="Spear J.R."/>
        </authorList>
    </citation>
    <scope>NUCLEOTIDE SEQUENCE [LARGE SCALE GENOMIC DNA]</scope>
    <source>
        <strain evidence="1">Bin_27_1</strain>
    </source>
</reference>